<feature type="transmembrane region" description="Helical" evidence="2">
    <location>
        <begin position="6"/>
        <end position="26"/>
    </location>
</feature>
<keyword evidence="4" id="KW-1185">Reference proteome</keyword>
<evidence type="ECO:0000313" key="4">
    <source>
        <dbReference type="Proteomes" id="UP000612899"/>
    </source>
</evidence>
<evidence type="ECO:0000256" key="1">
    <source>
        <dbReference type="SAM" id="MobiDB-lite"/>
    </source>
</evidence>
<gene>
    <name evidence="3" type="ORF">Rhe02_55740</name>
</gene>
<reference evidence="3" key="1">
    <citation type="submission" date="2021-01" db="EMBL/GenBank/DDBJ databases">
        <title>Whole genome shotgun sequence of Rhizocola hellebori NBRC 109834.</title>
        <authorList>
            <person name="Komaki H."/>
            <person name="Tamura T."/>
        </authorList>
    </citation>
    <scope>NUCLEOTIDE SEQUENCE</scope>
    <source>
        <strain evidence="3">NBRC 109834</strain>
    </source>
</reference>
<dbReference type="AlphaFoldDB" id="A0A8J3QD91"/>
<evidence type="ECO:0000256" key="2">
    <source>
        <dbReference type="SAM" id="Phobius"/>
    </source>
</evidence>
<dbReference type="Proteomes" id="UP000612899">
    <property type="component" value="Unassembled WGS sequence"/>
</dbReference>
<comment type="caution">
    <text evidence="3">The sequence shown here is derived from an EMBL/GenBank/DDBJ whole genome shotgun (WGS) entry which is preliminary data.</text>
</comment>
<keyword evidence="2" id="KW-0812">Transmembrane</keyword>
<proteinExistence type="predicted"/>
<keyword evidence="2" id="KW-0472">Membrane</keyword>
<protein>
    <submittedName>
        <fullName evidence="3">Uncharacterized protein</fullName>
    </submittedName>
</protein>
<name>A0A8J3QD91_9ACTN</name>
<feature type="region of interest" description="Disordered" evidence="1">
    <location>
        <begin position="58"/>
        <end position="85"/>
    </location>
</feature>
<dbReference type="RefSeq" id="WP_203911296.1">
    <property type="nucleotide sequence ID" value="NZ_BONY01000037.1"/>
</dbReference>
<organism evidence="3 4">
    <name type="scientific">Rhizocola hellebori</name>
    <dbReference type="NCBI Taxonomy" id="1392758"/>
    <lineage>
        <taxon>Bacteria</taxon>
        <taxon>Bacillati</taxon>
        <taxon>Actinomycetota</taxon>
        <taxon>Actinomycetes</taxon>
        <taxon>Micromonosporales</taxon>
        <taxon>Micromonosporaceae</taxon>
        <taxon>Rhizocola</taxon>
    </lineage>
</organism>
<accession>A0A8J3QD91</accession>
<sequence>MSAVDWPAVLSGGLGVAILGAVVAIVRAVMGRPLVQASAADQISTTALKLIVAAERSAERAGQEATDAKREATDARREATDARRAADEAAREVRLLKSAILAPTATLERLREMVGEPGANGSAGVRV</sequence>
<dbReference type="EMBL" id="BONY01000037">
    <property type="protein sequence ID" value="GIH07507.1"/>
    <property type="molecule type" value="Genomic_DNA"/>
</dbReference>
<keyword evidence="2" id="KW-1133">Transmembrane helix</keyword>
<evidence type="ECO:0000313" key="3">
    <source>
        <dbReference type="EMBL" id="GIH07507.1"/>
    </source>
</evidence>